<dbReference type="SMART" id="SM00304">
    <property type="entry name" value="HAMP"/>
    <property type="match status" value="1"/>
</dbReference>
<dbReference type="InterPro" id="IPR018392">
    <property type="entry name" value="LysM"/>
</dbReference>
<protein>
    <recommendedName>
        <fullName evidence="13">HAMP domain-containing protein</fullName>
    </recommendedName>
</protein>
<evidence type="ECO:0000313" key="11">
    <source>
        <dbReference type="EMBL" id="BDD88389.1"/>
    </source>
</evidence>
<dbReference type="PANTHER" id="PTHR43081">
    <property type="entry name" value="ADENYLATE CYCLASE, TERMINAL-DIFFERENTIATION SPECIFIC-RELATED"/>
    <property type="match status" value="1"/>
</dbReference>
<gene>
    <name evidence="11" type="ORF">DPPLL_27540</name>
</gene>
<dbReference type="SUPFAM" id="SSF103190">
    <property type="entry name" value="Sensory domain-like"/>
    <property type="match status" value="1"/>
</dbReference>
<comment type="subcellular location">
    <subcellularLocation>
        <location evidence="1">Cell membrane</location>
        <topology evidence="1">Multi-pass membrane protein</topology>
    </subcellularLocation>
</comment>
<keyword evidence="12" id="KW-1185">Reference proteome</keyword>
<evidence type="ECO:0000313" key="12">
    <source>
        <dbReference type="Proteomes" id="UP000830055"/>
    </source>
</evidence>
<dbReference type="PANTHER" id="PTHR43081:SF1">
    <property type="entry name" value="ADENYLATE CYCLASE, TERMINAL-DIFFERENTIATION SPECIFIC"/>
    <property type="match status" value="1"/>
</dbReference>
<evidence type="ECO:0000256" key="6">
    <source>
        <dbReference type="PROSITE-ProRule" id="PRU00339"/>
    </source>
</evidence>
<dbReference type="Proteomes" id="UP000830055">
    <property type="component" value="Chromosome"/>
</dbReference>
<keyword evidence="5 7" id="KW-0472">Membrane</keyword>
<evidence type="ECO:0008006" key="13">
    <source>
        <dbReference type="Google" id="ProtNLM"/>
    </source>
</evidence>
<keyword evidence="4 7" id="KW-1133">Transmembrane helix</keyword>
<evidence type="ECO:0000256" key="2">
    <source>
        <dbReference type="ARBA" id="ARBA00022475"/>
    </source>
</evidence>
<evidence type="ECO:0000256" key="3">
    <source>
        <dbReference type="ARBA" id="ARBA00022692"/>
    </source>
</evidence>
<dbReference type="CDD" id="cd06225">
    <property type="entry name" value="HAMP"/>
    <property type="match status" value="1"/>
</dbReference>
<dbReference type="InterPro" id="IPR050697">
    <property type="entry name" value="Adenylyl/Guanylyl_Cyclase_3/4"/>
</dbReference>
<dbReference type="SUPFAM" id="SSF55073">
    <property type="entry name" value="Nucleotide cyclase"/>
    <property type="match status" value="1"/>
</dbReference>
<dbReference type="Pfam" id="PF17203">
    <property type="entry name" value="sCache_3_2"/>
    <property type="match status" value="1"/>
</dbReference>
<dbReference type="EMBL" id="AP025516">
    <property type="protein sequence ID" value="BDD88389.1"/>
    <property type="molecule type" value="Genomic_DNA"/>
</dbReference>
<keyword evidence="2" id="KW-1003">Cell membrane</keyword>
<dbReference type="Gene3D" id="1.25.40.10">
    <property type="entry name" value="Tetratricopeptide repeat domain"/>
    <property type="match status" value="2"/>
</dbReference>
<evidence type="ECO:0000259" key="10">
    <source>
        <dbReference type="PROSITE" id="PS51782"/>
    </source>
</evidence>
<dbReference type="Gene3D" id="3.30.70.1230">
    <property type="entry name" value="Nucleotide cyclase"/>
    <property type="match status" value="1"/>
</dbReference>
<proteinExistence type="predicted"/>
<evidence type="ECO:0000259" key="8">
    <source>
        <dbReference type="PROSITE" id="PS50125"/>
    </source>
</evidence>
<name>A0ABM7WBP2_9BACT</name>
<dbReference type="CDD" id="cd07302">
    <property type="entry name" value="CHD"/>
    <property type="match status" value="1"/>
</dbReference>
<sequence>MPTSDIDNVPSPRIPIWLQLSLATMAVLAVSISVLSYVIMERQRTNLFDHTVKLGSVSLRHVVDNAKVPLLTGDLLALSTLINNVVSVDGHYYAFIVDSDGIIRAHTDQDLLEKPFSPVVHEGETVQLGHATYFTQRLPNGSEVINLSMPIIFQEKQLGEVHVGLSVDFIRQLFIDERAFLVWATVVIIVLGVVAAVIYSLRFTRPLSVLVQATTQIARGNYNFKVRSDRNDELGRLGEAFNRMGEELARQALIRESFGKYVGSEVLDQITRSPGELWVKGQRGEASILFADIRGFTAYAEGRDPEEVVERLNEFFAIATEVIFRHGGSIDKFIGDSVLAVFGIPVSHQDHLARSIRAAKDMQQQLAAAAGNGNPLLASVGIGIASGVVVAGNIGSSVKMEYTVIGDCVNVAASLNNLAGPGEIILGGDGASSFTEIAEVEALEPQKIKNREQLVQVFRVVRTMCCLVPLLPILFGCAGLDDRHAEREPIGPAVSSESRVLLPDIAQSDALQAEEEGRYDQAVTYWRQAETVVREKIALLSEKLRQLAGYHAERGAKLFEKKEGEKARQAFLEALTYDPDNPLALDYLLHRYRPERFHTYTVEEGDTSATIAEKVYGSRRYEFAVRRLSPGGDNPALTAGQEVAVADLDSLYSPVLIDYGRQIGLARQLFAEQRFEEVVPVVKTILRDNPNDEEASYIRNRSLLALAEQQRAEERFDEALATLSLVDPNFKNLKPLLAEIGAQRSVKQEHDQIRTNGELLRRGEQLAGQGRHLEALETLQKIDPVDDRAQQLIDTLRSTLKVQAEEHFKEGVRLFVEENLTGAVGEWETTLRLDPDHPHAAQSLATARTLLQRVEEIR</sequence>
<evidence type="ECO:0000256" key="7">
    <source>
        <dbReference type="SAM" id="Phobius"/>
    </source>
</evidence>
<feature type="domain" description="HAMP" evidence="9">
    <location>
        <begin position="201"/>
        <end position="253"/>
    </location>
</feature>
<dbReference type="Gene3D" id="6.10.340.10">
    <property type="match status" value="1"/>
</dbReference>
<dbReference type="RefSeq" id="WP_284151758.1">
    <property type="nucleotide sequence ID" value="NZ_AP025516.1"/>
</dbReference>
<keyword evidence="3 7" id="KW-0812">Transmembrane</keyword>
<accession>A0ABM7WBP2</accession>
<dbReference type="InterPro" id="IPR033463">
    <property type="entry name" value="sCache_3"/>
</dbReference>
<feature type="domain" description="Guanylate cyclase" evidence="8">
    <location>
        <begin position="287"/>
        <end position="416"/>
    </location>
</feature>
<feature type="transmembrane region" description="Helical" evidence="7">
    <location>
        <begin position="180"/>
        <end position="201"/>
    </location>
</feature>
<dbReference type="InterPro" id="IPR029787">
    <property type="entry name" value="Nucleotide_cyclase"/>
</dbReference>
<reference evidence="11 12" key="1">
    <citation type="submission" date="2022-01" db="EMBL/GenBank/DDBJ databases">
        <title>Desulfofustis limnae sp. nov., a novel mesophilic sulfate-reducing bacterium isolated from marsh soil.</title>
        <authorList>
            <person name="Watanabe M."/>
            <person name="Takahashi A."/>
            <person name="Kojima H."/>
            <person name="Fukui M."/>
        </authorList>
    </citation>
    <scope>NUCLEOTIDE SEQUENCE [LARGE SCALE GENOMIC DNA]</scope>
    <source>
        <strain evidence="11 12">PPLL</strain>
    </source>
</reference>
<dbReference type="SMART" id="SM00028">
    <property type="entry name" value="TPR"/>
    <property type="match status" value="3"/>
</dbReference>
<organism evidence="11 12">
    <name type="scientific">Desulfofustis limnaeus</name>
    <dbReference type="NCBI Taxonomy" id="2740163"/>
    <lineage>
        <taxon>Bacteria</taxon>
        <taxon>Pseudomonadati</taxon>
        <taxon>Thermodesulfobacteriota</taxon>
        <taxon>Desulfobulbia</taxon>
        <taxon>Desulfobulbales</taxon>
        <taxon>Desulfocapsaceae</taxon>
        <taxon>Desulfofustis</taxon>
    </lineage>
</organism>
<feature type="transmembrane region" description="Helical" evidence="7">
    <location>
        <begin position="16"/>
        <end position="40"/>
    </location>
</feature>
<dbReference type="InterPro" id="IPR001054">
    <property type="entry name" value="A/G_cyclase"/>
</dbReference>
<keyword evidence="6" id="KW-0802">TPR repeat</keyword>
<dbReference type="InterPro" id="IPR019734">
    <property type="entry name" value="TPR_rpt"/>
</dbReference>
<feature type="domain" description="LysM" evidence="10">
    <location>
        <begin position="598"/>
        <end position="645"/>
    </location>
</feature>
<dbReference type="PROSITE" id="PS50885">
    <property type="entry name" value="HAMP"/>
    <property type="match status" value="1"/>
</dbReference>
<evidence type="ECO:0000256" key="5">
    <source>
        <dbReference type="ARBA" id="ARBA00023136"/>
    </source>
</evidence>
<dbReference type="InterPro" id="IPR003660">
    <property type="entry name" value="HAMP_dom"/>
</dbReference>
<evidence type="ECO:0000256" key="1">
    <source>
        <dbReference type="ARBA" id="ARBA00004651"/>
    </source>
</evidence>
<dbReference type="Pfam" id="PF00211">
    <property type="entry name" value="Guanylate_cyc"/>
    <property type="match status" value="1"/>
</dbReference>
<dbReference type="SUPFAM" id="SSF158472">
    <property type="entry name" value="HAMP domain-like"/>
    <property type="match status" value="1"/>
</dbReference>
<evidence type="ECO:0000256" key="4">
    <source>
        <dbReference type="ARBA" id="ARBA00022989"/>
    </source>
</evidence>
<dbReference type="InterPro" id="IPR029151">
    <property type="entry name" value="Sensor-like_sf"/>
</dbReference>
<dbReference type="Pfam" id="PF00672">
    <property type="entry name" value="HAMP"/>
    <property type="match status" value="1"/>
</dbReference>
<dbReference type="SMART" id="SM00044">
    <property type="entry name" value="CYCc"/>
    <property type="match status" value="1"/>
</dbReference>
<dbReference type="Gene3D" id="3.30.450.20">
    <property type="entry name" value="PAS domain"/>
    <property type="match status" value="1"/>
</dbReference>
<dbReference type="PROSITE" id="PS51782">
    <property type="entry name" value="LYSM"/>
    <property type="match status" value="1"/>
</dbReference>
<evidence type="ECO:0000259" key="9">
    <source>
        <dbReference type="PROSITE" id="PS50885"/>
    </source>
</evidence>
<dbReference type="PROSITE" id="PS50125">
    <property type="entry name" value="GUANYLATE_CYCLASE_2"/>
    <property type="match status" value="1"/>
</dbReference>
<dbReference type="PROSITE" id="PS50005">
    <property type="entry name" value="TPR"/>
    <property type="match status" value="1"/>
</dbReference>
<feature type="repeat" description="TPR" evidence="6">
    <location>
        <begin position="548"/>
        <end position="581"/>
    </location>
</feature>
<dbReference type="InterPro" id="IPR011990">
    <property type="entry name" value="TPR-like_helical_dom_sf"/>
</dbReference>
<dbReference type="SUPFAM" id="SSF48452">
    <property type="entry name" value="TPR-like"/>
    <property type="match status" value="1"/>
</dbReference>